<evidence type="ECO:0000256" key="3">
    <source>
        <dbReference type="ARBA" id="ARBA00023125"/>
    </source>
</evidence>
<reference evidence="6 7" key="1">
    <citation type="submission" date="2018-11" db="EMBL/GenBank/DDBJ databases">
        <title>Draft genome sequence of Gordonia sp. RS15-1S isolated from rice stems.</title>
        <authorList>
            <person name="Muangham S."/>
        </authorList>
    </citation>
    <scope>NUCLEOTIDE SEQUENCE [LARGE SCALE GENOMIC DNA]</scope>
    <source>
        <strain evidence="6 7">RS15-1S</strain>
    </source>
</reference>
<dbReference type="Pfam" id="PF03466">
    <property type="entry name" value="LysR_substrate"/>
    <property type="match status" value="1"/>
</dbReference>
<dbReference type="SUPFAM" id="SSF53850">
    <property type="entry name" value="Periplasmic binding protein-like II"/>
    <property type="match status" value="1"/>
</dbReference>
<evidence type="ECO:0000256" key="1">
    <source>
        <dbReference type="ARBA" id="ARBA00009437"/>
    </source>
</evidence>
<dbReference type="GO" id="GO:0005829">
    <property type="term" value="C:cytosol"/>
    <property type="evidence" value="ECO:0007669"/>
    <property type="project" value="TreeGrafter"/>
</dbReference>
<dbReference type="GO" id="GO:0003700">
    <property type="term" value="F:DNA-binding transcription factor activity"/>
    <property type="evidence" value="ECO:0007669"/>
    <property type="project" value="InterPro"/>
</dbReference>
<dbReference type="Gene3D" id="3.40.190.290">
    <property type="match status" value="1"/>
</dbReference>
<protein>
    <submittedName>
        <fullName evidence="6">LysR family transcriptional regulator</fullName>
    </submittedName>
</protein>
<dbReference type="GO" id="GO:0003677">
    <property type="term" value="F:DNA binding"/>
    <property type="evidence" value="ECO:0007669"/>
    <property type="project" value="UniProtKB-KW"/>
</dbReference>
<dbReference type="InterPro" id="IPR036388">
    <property type="entry name" value="WH-like_DNA-bd_sf"/>
</dbReference>
<comment type="caution">
    <text evidence="6">The sequence shown here is derived from an EMBL/GenBank/DDBJ whole genome shotgun (WGS) entry which is preliminary data.</text>
</comment>
<keyword evidence="4" id="KW-0804">Transcription</keyword>
<comment type="similarity">
    <text evidence="1">Belongs to the LysR transcriptional regulatory family.</text>
</comment>
<keyword evidence="3" id="KW-0238">DNA-binding</keyword>
<accession>A0A3N4GHE2</accession>
<dbReference type="InterPro" id="IPR000847">
    <property type="entry name" value="LysR_HTH_N"/>
</dbReference>
<feature type="domain" description="HTH lysR-type" evidence="5">
    <location>
        <begin position="1"/>
        <end position="58"/>
    </location>
</feature>
<dbReference type="InterPro" id="IPR036390">
    <property type="entry name" value="WH_DNA-bd_sf"/>
</dbReference>
<dbReference type="PANTHER" id="PTHR30419:SF31">
    <property type="entry name" value="BLR3139 PROTEIN"/>
    <property type="match status" value="1"/>
</dbReference>
<name>A0A3N4GHE2_9ACTN</name>
<keyword evidence="2" id="KW-0805">Transcription regulation</keyword>
<evidence type="ECO:0000313" key="6">
    <source>
        <dbReference type="EMBL" id="RPA61118.1"/>
    </source>
</evidence>
<dbReference type="EMBL" id="RKMH01000007">
    <property type="protein sequence ID" value="RPA61118.1"/>
    <property type="molecule type" value="Genomic_DNA"/>
</dbReference>
<dbReference type="PROSITE" id="PS50931">
    <property type="entry name" value="HTH_LYSR"/>
    <property type="match status" value="1"/>
</dbReference>
<dbReference type="PANTHER" id="PTHR30419">
    <property type="entry name" value="HTH-TYPE TRANSCRIPTIONAL REGULATOR YBHD"/>
    <property type="match status" value="1"/>
</dbReference>
<evidence type="ECO:0000256" key="2">
    <source>
        <dbReference type="ARBA" id="ARBA00023015"/>
    </source>
</evidence>
<dbReference type="OrthoDB" id="3181812at2"/>
<proteinExistence type="inferred from homology"/>
<dbReference type="Gene3D" id="1.10.10.10">
    <property type="entry name" value="Winged helix-like DNA-binding domain superfamily/Winged helix DNA-binding domain"/>
    <property type="match status" value="1"/>
</dbReference>
<dbReference type="InterPro" id="IPR050950">
    <property type="entry name" value="HTH-type_LysR_regulators"/>
</dbReference>
<sequence>MELRQLDYFLACCEHGTFTAAARSMQVVQSAVSTSVAKLERELGAPLFDRTPTSLVLTEAGHAVVEPARAAVRARAEIVDALAALRGNIRGDVAVGALVNIVTIDLAEAFGAVHRRHPGIAIAMRQNPQGSQGNIRGLRDGTLDLALLGGPDREIPGITGYRLAREPMVLVAHPDHRLIRAGAFTAADLAAERTIDYPPGWGTRAVTDKWLPHRRSVIEVADQNFGIRLALNDFGVTLVPWSVAHDHAGAVGVPCTDRDLDWVVSIAHSSVRSPSTAARAVLDIVREMTTRTD</sequence>
<dbReference type="Pfam" id="PF00126">
    <property type="entry name" value="HTH_1"/>
    <property type="match status" value="1"/>
</dbReference>
<keyword evidence="7" id="KW-1185">Reference proteome</keyword>
<dbReference type="InterPro" id="IPR005119">
    <property type="entry name" value="LysR_subst-bd"/>
</dbReference>
<dbReference type="Proteomes" id="UP000267536">
    <property type="component" value="Unassembled WGS sequence"/>
</dbReference>
<evidence type="ECO:0000313" key="7">
    <source>
        <dbReference type="Proteomes" id="UP000267536"/>
    </source>
</evidence>
<dbReference type="SUPFAM" id="SSF46785">
    <property type="entry name" value="Winged helix' DNA-binding domain"/>
    <property type="match status" value="1"/>
</dbReference>
<dbReference type="FunFam" id="1.10.10.10:FF:000001">
    <property type="entry name" value="LysR family transcriptional regulator"/>
    <property type="match status" value="1"/>
</dbReference>
<dbReference type="AlphaFoldDB" id="A0A3N4GHE2"/>
<organism evidence="6 7">
    <name type="scientific">Gordonia oryzae</name>
    <dbReference type="NCBI Taxonomy" id="2487349"/>
    <lineage>
        <taxon>Bacteria</taxon>
        <taxon>Bacillati</taxon>
        <taxon>Actinomycetota</taxon>
        <taxon>Actinomycetes</taxon>
        <taxon>Mycobacteriales</taxon>
        <taxon>Gordoniaceae</taxon>
        <taxon>Gordonia</taxon>
    </lineage>
</organism>
<evidence type="ECO:0000256" key="4">
    <source>
        <dbReference type="ARBA" id="ARBA00023163"/>
    </source>
</evidence>
<evidence type="ECO:0000259" key="5">
    <source>
        <dbReference type="PROSITE" id="PS50931"/>
    </source>
</evidence>
<dbReference type="PRINTS" id="PR00039">
    <property type="entry name" value="HTHLYSR"/>
</dbReference>
<gene>
    <name evidence="6" type="ORF">EF294_10790</name>
</gene>